<dbReference type="PANTHER" id="PTHR10910">
    <property type="entry name" value="EUKARYOTE SPECIFIC DSRNA BINDING PROTEIN"/>
    <property type="match status" value="1"/>
</dbReference>
<organism evidence="4 5">
    <name type="scientific">Saguinus oedipus</name>
    <name type="common">Cotton-top tamarin</name>
    <name type="synonym">Oedipomidas oedipus</name>
    <dbReference type="NCBI Taxonomy" id="9490"/>
    <lineage>
        <taxon>Eukaryota</taxon>
        <taxon>Metazoa</taxon>
        <taxon>Chordata</taxon>
        <taxon>Craniata</taxon>
        <taxon>Vertebrata</taxon>
        <taxon>Euteleostomi</taxon>
        <taxon>Mammalia</taxon>
        <taxon>Eutheria</taxon>
        <taxon>Euarchontoglires</taxon>
        <taxon>Primates</taxon>
        <taxon>Haplorrhini</taxon>
        <taxon>Platyrrhini</taxon>
        <taxon>Cebidae</taxon>
        <taxon>Callitrichinae</taxon>
        <taxon>Saguinus</taxon>
    </lineage>
</organism>
<evidence type="ECO:0000313" key="5">
    <source>
        <dbReference type="Proteomes" id="UP001266305"/>
    </source>
</evidence>
<keyword evidence="5" id="KW-1185">Reference proteome</keyword>
<keyword evidence="2" id="KW-0325">Glycoprotein</keyword>
<feature type="domain" description="A to I editase" evidence="3">
    <location>
        <begin position="1"/>
        <end position="274"/>
    </location>
</feature>
<protein>
    <submittedName>
        <fullName evidence="4">Adenosine deaminase domain-containing protein 1</fullName>
    </submittedName>
</protein>
<dbReference type="PROSITE" id="PS50141">
    <property type="entry name" value="A_DEAMIN_EDITASE"/>
    <property type="match status" value="1"/>
</dbReference>
<dbReference type="InterPro" id="IPR002466">
    <property type="entry name" value="A_deamin"/>
</dbReference>
<dbReference type="EMBL" id="JASSZA010000002">
    <property type="protein sequence ID" value="KAK2116483.1"/>
    <property type="molecule type" value="Genomic_DNA"/>
</dbReference>
<name>A0ABQ9W6U3_SAGOE</name>
<evidence type="ECO:0000256" key="1">
    <source>
        <dbReference type="ARBA" id="ARBA00022884"/>
    </source>
</evidence>
<evidence type="ECO:0000313" key="4">
    <source>
        <dbReference type="EMBL" id="KAK2116483.1"/>
    </source>
</evidence>
<dbReference type="SUPFAM" id="SSF47862">
    <property type="entry name" value="Saposin"/>
    <property type="match status" value="1"/>
</dbReference>
<dbReference type="InterPro" id="IPR011001">
    <property type="entry name" value="Saposin-like"/>
</dbReference>
<reference evidence="4 5" key="1">
    <citation type="submission" date="2023-05" db="EMBL/GenBank/DDBJ databases">
        <title>B98-5 Cell Line De Novo Hybrid Assembly: An Optical Mapping Approach.</title>
        <authorList>
            <person name="Kananen K."/>
            <person name="Auerbach J.A."/>
            <person name="Kautto E."/>
            <person name="Blachly J.S."/>
        </authorList>
    </citation>
    <scope>NUCLEOTIDE SEQUENCE [LARGE SCALE GENOMIC DNA]</scope>
    <source>
        <strain evidence="4">B95-8</strain>
        <tissue evidence="4">Cell line</tissue>
    </source>
</reference>
<dbReference type="PANTHER" id="PTHR10910:SF103">
    <property type="entry name" value="ADENOSINE DEAMINASE DOMAIN-CONTAINING PROTEIN 1"/>
    <property type="match status" value="1"/>
</dbReference>
<evidence type="ECO:0000259" key="3">
    <source>
        <dbReference type="PROSITE" id="PS50141"/>
    </source>
</evidence>
<dbReference type="SMART" id="SM00552">
    <property type="entry name" value="ADEAMc"/>
    <property type="match status" value="1"/>
</dbReference>
<proteinExistence type="predicted"/>
<dbReference type="PRINTS" id="PR01797">
    <property type="entry name" value="SAPOSIN"/>
</dbReference>
<accession>A0ABQ9W6U3</accession>
<keyword evidence="1" id="KW-0694">RNA-binding</keyword>
<gene>
    <name evidence="4" type="primary">ADAD1</name>
    <name evidence="4" type="ORF">P7K49_003369</name>
</gene>
<dbReference type="Proteomes" id="UP001266305">
    <property type="component" value="Unassembled WGS sequence"/>
</dbReference>
<dbReference type="InterPro" id="IPR008373">
    <property type="entry name" value="Saposin"/>
</dbReference>
<dbReference type="Pfam" id="PF02137">
    <property type="entry name" value="A_deamin"/>
    <property type="match status" value="1"/>
</dbReference>
<evidence type="ECO:0000256" key="2">
    <source>
        <dbReference type="ARBA" id="ARBA00023180"/>
    </source>
</evidence>
<sequence>MEKSIFCTGPTSNLLTLKQIINSCLYMNQLPKGSAQIKSQLPLNPHSISAFEVKEELCLHVAVEGKIYLTVYCPKDGANRISSMFSSDKLTKWEVFDVQGALLSHFIQPVYISSILVGDGNCNDTSGLEIAIKQRVDDALTSKLPMFYLVNRHHISLVPSVYPLQINLEYKFLSLNWAQGDVSLEIINGLSGKITESSPVKSSMSMESWLCKAAMLSLFNALDKEAKKELLEAATYAANCMSSCNQEAKSKLKSYLQQHGYGSCIVKSPSIEQFNLSSPNHPIAEATKHNKETPPTGRSAPQEVCSAHSLCESLQKHLAELNHQKQLESNTIPELNMSELVAPFMANIPLLLCPQYGPHSKPQPKVDGDICQDCIQMVTDSQTAVWTNSAVVQAMVEHVKEQCDCLGPGMADMVSLASLCIEDALGLGVGFWRLE</sequence>
<comment type="caution">
    <text evidence="4">The sequence shown here is derived from an EMBL/GenBank/DDBJ whole genome shotgun (WGS) entry which is preliminary data.</text>
</comment>